<feature type="domain" description="Laminin G" evidence="16">
    <location>
        <begin position="1580"/>
        <end position="1735"/>
    </location>
</feature>
<dbReference type="GO" id="GO:0030424">
    <property type="term" value="C:axon"/>
    <property type="evidence" value="ECO:0007669"/>
    <property type="project" value="EnsemblMetazoa"/>
</dbReference>
<dbReference type="InterPro" id="IPR001791">
    <property type="entry name" value="Laminin_G"/>
</dbReference>
<evidence type="ECO:0000259" key="17">
    <source>
        <dbReference type="PROSITE" id="PS50026"/>
    </source>
</evidence>
<sequence>MNECIIMFILVFYLSLLIGDSSESLLHDNDKYYSSNSINVVCKPCAVPSSSSVIWLPASRPPCLHPGQPVIHWPDSISDSSVLCPIPGPPDSIQSSQLSLLDDGLLLVKERVCFFDGPIDFHYDYICDGKLYRTKMRIGHSISRKNLETRRSKRWARRRNPDSNAVHFQQEKYVKELPEDTPIETIIASVKASHASSQPLYYSMVAPQDSRSQNLFTLDTMSGEIRLAKSMDREVLDKHILKVTAYERVDPTISASTTVVVHVLDVQDNSPIFEKDSYFGEIREDAPIGTTVLSVFARDLDSGENGEVEYSLGEGNGKNLLAINSKSGVIQTAAPLDRESLSLIRLDVIASDKGTPKRDSKALVEITVVDVNDNAPVFASDSYNVTIMENITLPAVIATVKATDEDFGTNGKVHYSMASSAGIGGLTIDYSSGEVTLRERIDAKNSPITVVIRAKDGAQPALSSTVPLTINVIDINDHAPTLIAAQKMITLEENVAIGEEVGRVYAIDEDSGPNGIIRYSMEGSEDFIIDEDSGVIKTTKLLDRETTSRYSLKVTARDMGTPPLNTTTTMTVVLKDINDNAPIFDKKEYNVTISEEMPRGSQIITLKAVDNDEDQKISYRIEEADRDVFSILDIGDQGAILSVSGELSRQDHKIRVEISATDQGGLQGRTVVNVFIDDVNSAPYFNDHPFSVKIPEHSPIGYPVISLKAEDHDRGDNARLIYSIDSNQFFRIDSSSGDISVASDLDREDRATFSVIVTASDHASPPLNTSTQIEVILDDINDNAPQFTSSSYAATISEDIPVGTSFLQVSAIDADIGPNGIVDYFLNESSSSPAIQLFRLDRTSGTLRVSSKLDREQFAVIVLPIYARDRGTPSLSASSEITLTLSDVNDNAPSFEQLSYDLYIAENAPVGSTVGTIVARDADEGENSDISFRIFGGADAKLFDIEEDAEQNGVVRILTRAEFDYEAKANKFFFELQASSGQLSSTVPVRIHVSDVNDNKPVLKDFVILMNRFDNVPMARQIGFIPAFDPDQNATLEYFLEENDLIEAEKYTGKILVKQEWKRNMDVSFKTCVSDGANTECATCRFIHVLVEPDWLAESFTLSLARMTVDDFWDPMVFQRFRDAMSTLSNWKPSDIHIIGVKQHLDDVIYVNLAITDHGRVVRGWRAIELVKESIKKLEKMTLLQVEVIRDESCANEPCSHMAKCRQTQKFVGEMKAHETDNFIARTLNTVNTFVCECPSGFTNSDTRGECDTRLDECYRGRCSNNSTCVSYENTYRCECKAGWIGRHCEISVHALTCVPGYCMSDSLCELEGNQMKCRHCKYQGEDTDDRCHLRSVSFEGEGLLNVNLDLPRTQWTMKFRISTIAHDGVLVFTGDKRSDFVEVSIVDRVLKVQFSLGGEKVDAKMENDVENRVNDGEWHTVTVEYSNKQITMSLDECETYPSLLLNSSPNCAVRAKLNLEKKCEDPTVPCYRYLDVSNGLFLGGRPGTSKQIEKAFSGCISDLSVDKEDVDFSTIKEMHKVGHVHEGCRPRRDFCSTSEGQCPATTKCINRWGGRICSCPQALHSTGVCQSTSGTQDLRGHSLFEEESFVLYQPTQVSVPFEISFEFRSSRADMQVFALEFTQRSVHYNLEIDDGTLKYNIGDSSIELPSPEVSSKHWMNVVIKFEADSVATSINGIYSAEAKASISDMNLESLYFGIAPGTGHPSRFEGCIRYVLVDGRPISVKKKGKTRAGCVVPNRCSVDSICPSESTCHRAWNKHKCKCHKSFVGDTCLPVCSVANVCSSGTCVASNTTTGYECICPAGKSGKNCQLEAPKQICPSGWWGTFPRCRRCACSQTKGYESQCDKKTGACMCKKSHFSTINGCVKCECGFGAESTECSADGYCKCNGDAVGRRCDRCSRFDHQLDSKTLKCRPVTGKCPSEIEYSIQWPTSQKGSIVRQSCPTGESGLATRKCLETGRWSDVNAWNCTRPEYSIMVNKFDILEPAKLLAMVANATNTESSIHGRNQQIAAEALSRLVDHEQSMPLKGRAHIKDMKFTEKLIESLGKVMSEQPADEYSTMIAKLWSYAETVAETHESVNFLSPFIVANEHIVFASDKLDFGNILPKFNNFVDLRPSGFPRVRAIVTGTTQVVYSIVPYPRCNRCENPMIAVVANTSDPIIVEFEIEEDDGWKYPECVRFDEKSGAWTTRGATLIGLNLTHAACEFNQVGVFTMFVNDQSSSIVRVAQMDDMTSPAIAGVALFLCFLSVLLTLSRKSLKTHSVRIGFILFFAINVLNLFFVHKTAINQAYCPVRNAMLSFTSSAPFAWLFLYGLYIYRMLANGSASPSVTTSLLVGIVFPCIISFTTFFFTDNCSLSPHLWLFWFIILPIGLFLLLSFYAAATSVLVSLHKKYDVFVAKYNVKKAVFQHFILTLFTLGMTLSGLFANQLPLPVEVVEISQSVIYLIAALVIFLWCICDITTKSSDSNPNMWLDTQKSVMAESTMADPQCASPLLSPQHQHHHEVVADSDWMPDVIPNNHPLSSINEPDTPRRHLQPQNREVINILSSPDQILNEGIGHVYRNNMGSLPRLRSAQDEADDAYYTYTASRRYKNTTSTFHRE</sequence>
<dbReference type="SUPFAM" id="SSF49899">
    <property type="entry name" value="Concanavalin A-like lectins/glucanases"/>
    <property type="match status" value="2"/>
</dbReference>
<evidence type="ECO:0000256" key="4">
    <source>
        <dbReference type="ARBA" id="ARBA00022692"/>
    </source>
</evidence>
<feature type="domain" description="Laminin G" evidence="16">
    <location>
        <begin position="1336"/>
        <end position="1529"/>
    </location>
</feature>
<comment type="subcellular location">
    <subcellularLocation>
        <location evidence="1">Cell membrane</location>
        <topology evidence="1">Multi-pass membrane protein</topology>
    </subcellularLocation>
</comment>
<dbReference type="SMART" id="SM00303">
    <property type="entry name" value="GPS"/>
    <property type="match status" value="1"/>
</dbReference>
<keyword evidence="2" id="KW-1003">Cell membrane</keyword>
<dbReference type="FunFam" id="2.60.40.60:FF:000104">
    <property type="entry name" value="cadherin-23 isoform X1"/>
    <property type="match status" value="1"/>
</dbReference>
<proteinExistence type="predicted"/>
<accession>E3LU14</accession>
<dbReference type="GO" id="GO:0004930">
    <property type="term" value="F:G protein-coupled receptor activity"/>
    <property type="evidence" value="ECO:0007669"/>
    <property type="project" value="InterPro"/>
</dbReference>
<keyword evidence="6" id="KW-0677">Repeat</keyword>
<protein>
    <submittedName>
        <fullName evidence="21">CRE-FMI-1 protein</fullName>
    </submittedName>
</protein>
<dbReference type="Pfam" id="PF24337">
    <property type="entry name" value="DUF7505"/>
    <property type="match status" value="1"/>
</dbReference>
<dbReference type="GO" id="GO:0005886">
    <property type="term" value="C:plasma membrane"/>
    <property type="evidence" value="ECO:0007669"/>
    <property type="project" value="UniProtKB-SubCell"/>
</dbReference>
<dbReference type="Pfam" id="PF00008">
    <property type="entry name" value="EGF"/>
    <property type="match status" value="1"/>
</dbReference>
<dbReference type="SUPFAM" id="SSF111418">
    <property type="entry name" value="Hormone receptor domain"/>
    <property type="match status" value="1"/>
</dbReference>
<feature type="transmembrane region" description="Helical" evidence="14">
    <location>
        <begin position="2362"/>
        <end position="2389"/>
    </location>
</feature>
<dbReference type="HOGENOM" id="CLU_231552_0_0_1"/>
<evidence type="ECO:0000256" key="9">
    <source>
        <dbReference type="ARBA" id="ARBA00023136"/>
    </source>
</evidence>
<keyword evidence="8 14" id="KW-1133">Transmembrane helix</keyword>
<dbReference type="Pfam" id="PF23592">
    <property type="entry name" value="Cadherin_CELSR2_9th"/>
    <property type="match status" value="1"/>
</dbReference>
<dbReference type="Gene3D" id="2.10.25.10">
    <property type="entry name" value="Laminin"/>
    <property type="match status" value="1"/>
</dbReference>
<dbReference type="FunFam" id="1.20.1070.10:FF:000456">
    <property type="entry name" value="FlaMIngo (Cadherin plus 7TM domain) homolog"/>
    <property type="match status" value="1"/>
</dbReference>
<dbReference type="SUPFAM" id="SSF49313">
    <property type="entry name" value="Cadherin-like"/>
    <property type="match status" value="9"/>
</dbReference>
<dbReference type="PROSITE" id="PS50026">
    <property type="entry name" value="EGF_3"/>
    <property type="match status" value="3"/>
</dbReference>
<dbReference type="PROSITE" id="PS00022">
    <property type="entry name" value="EGF_1"/>
    <property type="match status" value="3"/>
</dbReference>
<dbReference type="Gene3D" id="4.10.1240.10">
    <property type="entry name" value="GPCR, family 2, extracellular hormone receptor domain"/>
    <property type="match status" value="1"/>
</dbReference>
<dbReference type="GO" id="GO:0007156">
    <property type="term" value="P:homophilic cell adhesion via plasma membrane adhesion molecules"/>
    <property type="evidence" value="ECO:0007669"/>
    <property type="project" value="InterPro"/>
</dbReference>
<feature type="domain" description="Cadherin" evidence="20">
    <location>
        <begin position="686"/>
        <end position="787"/>
    </location>
</feature>
<feature type="transmembrane region" description="Helical" evidence="14">
    <location>
        <begin position="2441"/>
        <end position="2461"/>
    </location>
</feature>
<dbReference type="Gene3D" id="2.60.40.60">
    <property type="entry name" value="Cadherins"/>
    <property type="match status" value="9"/>
</dbReference>
<comment type="caution">
    <text evidence="13">Lacks conserved residue(s) required for the propagation of feature annotation.</text>
</comment>
<evidence type="ECO:0000256" key="3">
    <source>
        <dbReference type="ARBA" id="ARBA00022536"/>
    </source>
</evidence>
<feature type="domain" description="EGF-like" evidence="17">
    <location>
        <begin position="1737"/>
        <end position="1774"/>
    </location>
</feature>
<name>E3LU14_CAERE</name>
<feature type="domain" description="Cadherin" evidence="20">
    <location>
        <begin position="585"/>
        <end position="685"/>
    </location>
</feature>
<dbReference type="InterPro" id="IPR057244">
    <property type="entry name" value="GAIN_B"/>
</dbReference>
<feature type="domain" description="Cadherin" evidence="20">
    <location>
        <begin position="379"/>
        <end position="482"/>
    </location>
</feature>
<dbReference type="FunFam" id="2.60.40.60:FF:000080">
    <property type="entry name" value="FAT atypical cadherin 1"/>
    <property type="match status" value="1"/>
</dbReference>
<keyword evidence="4 14" id="KW-0812">Transmembrane</keyword>
<dbReference type="CDD" id="cd11304">
    <property type="entry name" value="Cadherin_repeat"/>
    <property type="match status" value="7"/>
</dbReference>
<dbReference type="STRING" id="31234.E3LU14"/>
<feature type="domain" description="Cadherin" evidence="20">
    <location>
        <begin position="483"/>
        <end position="584"/>
    </location>
</feature>
<evidence type="ECO:0000256" key="11">
    <source>
        <dbReference type="ARBA" id="ARBA00023180"/>
    </source>
</evidence>
<feature type="transmembrane region" description="Helical" evidence="14">
    <location>
        <begin position="2232"/>
        <end position="2253"/>
    </location>
</feature>
<dbReference type="SMART" id="SM00008">
    <property type="entry name" value="HormR"/>
    <property type="match status" value="1"/>
</dbReference>
<dbReference type="Gene3D" id="1.20.1070.10">
    <property type="entry name" value="Rhodopsin 7-helix transmembrane proteins"/>
    <property type="match status" value="1"/>
</dbReference>
<dbReference type="InterPro" id="IPR013320">
    <property type="entry name" value="ConA-like_dom_sf"/>
</dbReference>
<keyword evidence="22" id="KW-1185">Reference proteome</keyword>
<dbReference type="PROSITE" id="PS50221">
    <property type="entry name" value="GAIN_B"/>
    <property type="match status" value="1"/>
</dbReference>
<dbReference type="InterPro" id="IPR055928">
    <property type="entry name" value="Fmi-1_DUF7505"/>
</dbReference>
<dbReference type="PRINTS" id="PR00205">
    <property type="entry name" value="CADHERIN"/>
</dbReference>
<dbReference type="GO" id="GO:0033564">
    <property type="term" value="P:anterior/posterior axon guidance"/>
    <property type="evidence" value="ECO:0007669"/>
    <property type="project" value="EnsemblMetazoa"/>
</dbReference>
<feature type="domain" description="EGF-like" evidence="17">
    <location>
        <begin position="1254"/>
        <end position="1290"/>
    </location>
</feature>
<evidence type="ECO:0000256" key="2">
    <source>
        <dbReference type="ARBA" id="ARBA00022475"/>
    </source>
</evidence>
<dbReference type="FunCoup" id="E3LU14">
    <property type="interactions" value="675"/>
</dbReference>
<dbReference type="eggNOG" id="KOG4289">
    <property type="taxonomic scope" value="Eukaryota"/>
</dbReference>
<evidence type="ECO:0000256" key="15">
    <source>
        <dbReference type="SAM" id="SignalP"/>
    </source>
</evidence>
<dbReference type="EMBL" id="DS268415">
    <property type="protein sequence ID" value="EFP11062.1"/>
    <property type="molecule type" value="Genomic_DNA"/>
</dbReference>
<dbReference type="InterPro" id="IPR001879">
    <property type="entry name" value="GPCR_2_extracellular_dom"/>
</dbReference>
<dbReference type="PROSITE" id="PS50268">
    <property type="entry name" value="CADHERIN_2"/>
    <property type="match status" value="8"/>
</dbReference>
<evidence type="ECO:0000256" key="10">
    <source>
        <dbReference type="ARBA" id="ARBA00023157"/>
    </source>
</evidence>
<dbReference type="PANTHER" id="PTHR24026">
    <property type="entry name" value="FAT ATYPICAL CADHERIN-RELATED"/>
    <property type="match status" value="1"/>
</dbReference>
<evidence type="ECO:0000259" key="20">
    <source>
        <dbReference type="PROSITE" id="PS50268"/>
    </source>
</evidence>
<dbReference type="PANTHER" id="PTHR24026:SF51">
    <property type="entry name" value="PROTOCADHERIN-LIKE WING POLARITY PROTEIN STAN"/>
    <property type="match status" value="1"/>
</dbReference>
<dbReference type="FunFam" id="2.60.40.60:FF:000324">
    <property type="entry name" value="FlaMIngo (Cadherin plus 7TM domain) homolog"/>
    <property type="match status" value="1"/>
</dbReference>
<evidence type="ECO:0000256" key="6">
    <source>
        <dbReference type="ARBA" id="ARBA00022737"/>
    </source>
</evidence>
<feature type="domain" description="GAIN-B" evidence="18">
    <location>
        <begin position="2057"/>
        <end position="2222"/>
    </location>
</feature>
<dbReference type="FunFam" id="2.60.40.60:FF:000421">
    <property type="entry name" value="Protein CBG29115"/>
    <property type="match status" value="1"/>
</dbReference>
<feature type="disulfide bond" evidence="13">
    <location>
        <begin position="1801"/>
        <end position="1810"/>
    </location>
</feature>
<keyword evidence="9 14" id="KW-0472">Membrane</keyword>
<feature type="disulfide bond" evidence="13">
    <location>
        <begin position="1764"/>
        <end position="1773"/>
    </location>
</feature>
<dbReference type="InterPro" id="IPR020894">
    <property type="entry name" value="Cadherin_CS"/>
</dbReference>
<feature type="domain" description="EGF-like" evidence="17">
    <location>
        <begin position="1779"/>
        <end position="1811"/>
    </location>
</feature>
<dbReference type="Pfam" id="PF00028">
    <property type="entry name" value="Cadherin"/>
    <property type="match status" value="8"/>
</dbReference>
<dbReference type="CDD" id="cd00110">
    <property type="entry name" value="LamG"/>
    <property type="match status" value="2"/>
</dbReference>
<dbReference type="PROSITE" id="PS01186">
    <property type="entry name" value="EGF_2"/>
    <property type="match status" value="1"/>
</dbReference>
<feature type="domain" description="Cadherin" evidence="20">
    <location>
        <begin position="274"/>
        <end position="378"/>
    </location>
</feature>
<dbReference type="InterPro" id="IPR002049">
    <property type="entry name" value="LE_dom"/>
</dbReference>
<reference evidence="21" key="1">
    <citation type="submission" date="2007-07" db="EMBL/GenBank/DDBJ databases">
        <title>PCAP assembly of the Caenorhabditis remanei genome.</title>
        <authorList>
            <consortium name="The Caenorhabditis remanei Sequencing Consortium"/>
            <person name="Wilson R.K."/>
        </authorList>
    </citation>
    <scope>NUCLEOTIDE SEQUENCE [LARGE SCALE GENOMIC DNA]</scope>
    <source>
        <strain evidence="21">PB4641</strain>
    </source>
</reference>
<dbReference type="GO" id="GO:0097376">
    <property type="term" value="P:interneuron axon guidance"/>
    <property type="evidence" value="ECO:0007669"/>
    <property type="project" value="EnsemblMetazoa"/>
</dbReference>
<dbReference type="InterPro" id="IPR015919">
    <property type="entry name" value="Cadherin-like_sf"/>
</dbReference>
<dbReference type="SUPFAM" id="SSF57196">
    <property type="entry name" value="EGF/Laminin"/>
    <property type="match status" value="1"/>
</dbReference>
<evidence type="ECO:0000313" key="22">
    <source>
        <dbReference type="Proteomes" id="UP000008281"/>
    </source>
</evidence>
<dbReference type="InterPro" id="IPR036445">
    <property type="entry name" value="GPCR_2_extracell_dom_sf"/>
</dbReference>
<feature type="transmembrane region" description="Helical" evidence="14">
    <location>
        <begin position="2297"/>
        <end position="2317"/>
    </location>
</feature>
<feature type="signal peptide" evidence="15">
    <location>
        <begin position="1"/>
        <end position="19"/>
    </location>
</feature>
<dbReference type="FunFam" id="2.60.40.60:FF:000020">
    <property type="entry name" value="Dachsous cadherin-related 1b"/>
    <property type="match status" value="1"/>
</dbReference>
<dbReference type="Gene3D" id="2.60.120.200">
    <property type="match status" value="2"/>
</dbReference>
<dbReference type="PROSITE" id="PS00232">
    <property type="entry name" value="CADHERIN_1"/>
    <property type="match status" value="5"/>
</dbReference>
<feature type="domain" description="G-protein coupled receptors family 2 profile 1" evidence="19">
    <location>
        <begin position="1898"/>
        <end position="1973"/>
    </location>
</feature>
<dbReference type="PROSITE" id="PS50227">
    <property type="entry name" value="G_PROTEIN_RECEP_F2_3"/>
    <property type="match status" value="1"/>
</dbReference>
<feature type="chain" id="PRO_5003174588" evidence="15">
    <location>
        <begin position="20"/>
        <end position="2600"/>
    </location>
</feature>
<dbReference type="FunFam" id="2.60.40.60:FF:000362">
    <property type="entry name" value="FlaMIngo (Cadherin plus 7TM domain) homolog"/>
    <property type="match status" value="1"/>
</dbReference>
<dbReference type="CDD" id="cd00055">
    <property type="entry name" value="EGF_Lam"/>
    <property type="match status" value="1"/>
</dbReference>
<gene>
    <name evidence="21" type="primary">Cre-fmi-1</name>
    <name evidence="21" type="ORF">CRE_30740</name>
</gene>
<dbReference type="SMART" id="SM00181">
    <property type="entry name" value="EGF"/>
    <property type="match status" value="5"/>
</dbReference>
<dbReference type="InterPro" id="IPR000742">
    <property type="entry name" value="EGF"/>
</dbReference>
<evidence type="ECO:0000259" key="16">
    <source>
        <dbReference type="PROSITE" id="PS50025"/>
    </source>
</evidence>
<dbReference type="Pfam" id="PF02210">
    <property type="entry name" value="Laminin_G_2"/>
    <property type="match status" value="1"/>
</dbReference>
<evidence type="ECO:0000256" key="14">
    <source>
        <dbReference type="SAM" id="Phobius"/>
    </source>
</evidence>
<dbReference type="SMART" id="SM00282">
    <property type="entry name" value="LamG"/>
    <property type="match status" value="2"/>
</dbReference>
<keyword evidence="10 13" id="KW-1015">Disulfide bond</keyword>
<feature type="transmembrane region" description="Helical" evidence="14">
    <location>
        <begin position="2265"/>
        <end position="2285"/>
    </location>
</feature>
<dbReference type="InterPro" id="IPR056286">
    <property type="entry name" value="Cadherin_CELSR1-3_9th"/>
</dbReference>
<dbReference type="InParanoid" id="E3LU14"/>
<dbReference type="GO" id="GO:0005509">
    <property type="term" value="F:calcium ion binding"/>
    <property type="evidence" value="ECO:0007669"/>
    <property type="project" value="UniProtKB-UniRule"/>
</dbReference>
<keyword evidence="11" id="KW-0325">Glycoprotein</keyword>
<dbReference type="FunFam" id="2.60.40.60:FF:000135">
    <property type="entry name" value="cadherin-23 isoform X1"/>
    <property type="match status" value="1"/>
</dbReference>
<feature type="transmembrane region" description="Helical" evidence="14">
    <location>
        <begin position="2410"/>
        <end position="2429"/>
    </location>
</feature>
<dbReference type="InterPro" id="IPR000203">
    <property type="entry name" value="GPS"/>
</dbReference>
<dbReference type="SMART" id="SM00112">
    <property type="entry name" value="CA"/>
    <property type="match status" value="8"/>
</dbReference>
<dbReference type="CDD" id="cd00054">
    <property type="entry name" value="EGF_CA"/>
    <property type="match status" value="2"/>
</dbReference>
<dbReference type="SMART" id="SM00179">
    <property type="entry name" value="EGF_CA"/>
    <property type="match status" value="3"/>
</dbReference>
<organism evidence="22">
    <name type="scientific">Caenorhabditis remanei</name>
    <name type="common">Caenorhabditis vulgaris</name>
    <dbReference type="NCBI Taxonomy" id="31234"/>
    <lineage>
        <taxon>Eukaryota</taxon>
        <taxon>Metazoa</taxon>
        <taxon>Ecdysozoa</taxon>
        <taxon>Nematoda</taxon>
        <taxon>Chromadorea</taxon>
        <taxon>Rhabditida</taxon>
        <taxon>Rhabditina</taxon>
        <taxon>Rhabditomorpha</taxon>
        <taxon>Rhabditoidea</taxon>
        <taxon>Rhabditidae</taxon>
        <taxon>Peloderinae</taxon>
        <taxon>Caenorhabditis</taxon>
    </lineage>
</organism>
<keyword evidence="7 12" id="KW-0106">Calcium</keyword>
<evidence type="ECO:0000259" key="19">
    <source>
        <dbReference type="PROSITE" id="PS50227"/>
    </source>
</evidence>
<dbReference type="FunFam" id="2.10.25.10:FF:000949">
    <property type="entry name" value="FlaMIngo (Cadherin plus 7TM domain) homolog"/>
    <property type="match status" value="1"/>
</dbReference>
<feature type="domain" description="Cadherin" evidence="20">
    <location>
        <begin position="896"/>
        <end position="1003"/>
    </location>
</feature>
<feature type="domain" description="Cadherin" evidence="20">
    <location>
        <begin position="169"/>
        <end position="273"/>
    </location>
</feature>
<evidence type="ECO:0000256" key="8">
    <source>
        <dbReference type="ARBA" id="ARBA00022989"/>
    </source>
</evidence>
<evidence type="ECO:0000256" key="12">
    <source>
        <dbReference type="PROSITE-ProRule" id="PRU00043"/>
    </source>
</evidence>
<keyword evidence="3 13" id="KW-0245">EGF-like domain</keyword>
<evidence type="ECO:0000256" key="13">
    <source>
        <dbReference type="PROSITE-ProRule" id="PRU00076"/>
    </source>
</evidence>
<feature type="disulfide bond" evidence="13">
    <location>
        <begin position="1280"/>
        <end position="1289"/>
    </location>
</feature>
<evidence type="ECO:0000256" key="5">
    <source>
        <dbReference type="ARBA" id="ARBA00022729"/>
    </source>
</evidence>
<evidence type="ECO:0000313" key="21">
    <source>
        <dbReference type="EMBL" id="EFP11062.1"/>
    </source>
</evidence>
<evidence type="ECO:0000256" key="1">
    <source>
        <dbReference type="ARBA" id="ARBA00004651"/>
    </source>
</evidence>
<dbReference type="PROSITE" id="PS50025">
    <property type="entry name" value="LAM_G_DOMAIN"/>
    <property type="match status" value="2"/>
</dbReference>
<feature type="transmembrane region" description="Helical" evidence="14">
    <location>
        <begin position="2329"/>
        <end position="2350"/>
    </location>
</feature>
<dbReference type="InterPro" id="IPR002126">
    <property type="entry name" value="Cadherin-like_dom"/>
</dbReference>
<evidence type="ECO:0000256" key="7">
    <source>
        <dbReference type="ARBA" id="ARBA00022837"/>
    </source>
</evidence>
<keyword evidence="5 15" id="KW-0732">Signal</keyword>
<dbReference type="Proteomes" id="UP000008281">
    <property type="component" value="Unassembled WGS sequence"/>
</dbReference>
<feature type="domain" description="Cadherin" evidence="20">
    <location>
        <begin position="788"/>
        <end position="895"/>
    </location>
</feature>
<dbReference type="InterPro" id="IPR001881">
    <property type="entry name" value="EGF-like_Ca-bd_dom"/>
</dbReference>
<evidence type="ECO:0000259" key="18">
    <source>
        <dbReference type="PROSITE" id="PS50221"/>
    </source>
</evidence>
<dbReference type="OrthoDB" id="26203at2759"/>